<organism evidence="8 9">
    <name type="scientific">Corticicoccus populi</name>
    <dbReference type="NCBI Taxonomy" id="1812821"/>
    <lineage>
        <taxon>Bacteria</taxon>
        <taxon>Bacillati</taxon>
        <taxon>Bacillota</taxon>
        <taxon>Bacilli</taxon>
        <taxon>Bacillales</taxon>
        <taxon>Staphylococcaceae</taxon>
        <taxon>Corticicoccus</taxon>
    </lineage>
</organism>
<keyword evidence="3" id="KW-0813">Transport</keyword>
<proteinExistence type="inferred from homology"/>
<dbReference type="PROSITE" id="PS51257">
    <property type="entry name" value="PROKAR_LIPOPROTEIN"/>
    <property type="match status" value="1"/>
</dbReference>
<dbReference type="PANTHER" id="PTHR30532:SF26">
    <property type="entry name" value="IRON(3+)-HYDROXAMATE-BINDING PROTEIN FHUD"/>
    <property type="match status" value="1"/>
</dbReference>
<dbReference type="InterPro" id="IPR051313">
    <property type="entry name" value="Bact_iron-sidero_bind"/>
</dbReference>
<accession>A0ABW5X0R2</accession>
<evidence type="ECO:0000256" key="1">
    <source>
        <dbReference type="ARBA" id="ARBA00004196"/>
    </source>
</evidence>
<evidence type="ECO:0000256" key="3">
    <source>
        <dbReference type="ARBA" id="ARBA00022448"/>
    </source>
</evidence>
<dbReference type="PANTHER" id="PTHR30532">
    <property type="entry name" value="IRON III DICITRATE-BINDING PERIPLASMIC PROTEIN"/>
    <property type="match status" value="1"/>
</dbReference>
<sequence length="321" mass="35416">MNKFWLLILGSLLLVIAACSNDSASSDESDDSTETTEETSNNSEAEEASGTKMFTTDSGEEVEVPENPERIVVLHPTYIGALIEFGYTPEAVPFFVEQDAVLNDATEGIDRIDPANLEEIVNYDPDLIVATAQDENLSQLQDIAPTVTFDSNISTFRDNTLLLGELINEKEQAEQWLSDWDASMAEGREKYGELIEGNTLSIFSSDSRGFASFGPNYGRGGEILYEGYGFVQPDALAEVTEGQFSVELSPEDLPQYIGDYTVLAVNGSEPSEIVETAVWKNAEAVQNEHVITLDMAESRYNDPISLEYQRGVINEQLDQMK</sequence>
<dbReference type="SUPFAM" id="SSF53807">
    <property type="entry name" value="Helical backbone' metal receptor"/>
    <property type="match status" value="1"/>
</dbReference>
<dbReference type="PROSITE" id="PS50983">
    <property type="entry name" value="FE_B12_PBP"/>
    <property type="match status" value="1"/>
</dbReference>
<comment type="subcellular location">
    <subcellularLocation>
        <location evidence="1">Cell envelope</location>
    </subcellularLocation>
</comment>
<feature type="region of interest" description="Disordered" evidence="5">
    <location>
        <begin position="23"/>
        <end position="65"/>
    </location>
</feature>
<comment type="similarity">
    <text evidence="2">Belongs to the bacterial solute-binding protein 8 family.</text>
</comment>
<dbReference type="RefSeq" id="WP_377774592.1">
    <property type="nucleotide sequence ID" value="NZ_JBHUOQ010000004.1"/>
</dbReference>
<dbReference type="Gene3D" id="3.40.50.1980">
    <property type="entry name" value="Nitrogenase molybdenum iron protein domain"/>
    <property type="match status" value="2"/>
</dbReference>
<feature type="domain" description="Fe/B12 periplasmic-binding" evidence="7">
    <location>
        <begin position="70"/>
        <end position="321"/>
    </location>
</feature>
<comment type="caution">
    <text evidence="8">The sequence shown here is derived from an EMBL/GenBank/DDBJ whole genome shotgun (WGS) entry which is preliminary data.</text>
</comment>
<evidence type="ECO:0000256" key="5">
    <source>
        <dbReference type="SAM" id="MobiDB-lite"/>
    </source>
</evidence>
<evidence type="ECO:0000256" key="2">
    <source>
        <dbReference type="ARBA" id="ARBA00008814"/>
    </source>
</evidence>
<dbReference type="EMBL" id="JBHUOQ010000004">
    <property type="protein sequence ID" value="MFD2831013.1"/>
    <property type="molecule type" value="Genomic_DNA"/>
</dbReference>
<feature type="compositionally biased region" description="Acidic residues" evidence="5">
    <location>
        <begin position="25"/>
        <end position="37"/>
    </location>
</feature>
<name>A0ABW5X0R2_9STAP</name>
<dbReference type="Pfam" id="PF01497">
    <property type="entry name" value="Peripla_BP_2"/>
    <property type="match status" value="1"/>
</dbReference>
<gene>
    <name evidence="8" type="ORF">ACFSX4_11115</name>
</gene>
<keyword evidence="9" id="KW-1185">Reference proteome</keyword>
<feature type="chain" id="PRO_5047463260" evidence="6">
    <location>
        <begin position="25"/>
        <end position="321"/>
    </location>
</feature>
<evidence type="ECO:0000256" key="6">
    <source>
        <dbReference type="SAM" id="SignalP"/>
    </source>
</evidence>
<reference evidence="9" key="1">
    <citation type="journal article" date="2019" name="Int. J. Syst. Evol. Microbiol.">
        <title>The Global Catalogue of Microorganisms (GCM) 10K type strain sequencing project: providing services to taxonomists for standard genome sequencing and annotation.</title>
        <authorList>
            <consortium name="The Broad Institute Genomics Platform"/>
            <consortium name="The Broad Institute Genome Sequencing Center for Infectious Disease"/>
            <person name="Wu L."/>
            <person name="Ma J."/>
        </authorList>
    </citation>
    <scope>NUCLEOTIDE SEQUENCE [LARGE SCALE GENOMIC DNA]</scope>
    <source>
        <strain evidence="9">KCTC 33575</strain>
    </source>
</reference>
<feature type="signal peptide" evidence="6">
    <location>
        <begin position="1"/>
        <end position="24"/>
    </location>
</feature>
<evidence type="ECO:0000313" key="9">
    <source>
        <dbReference type="Proteomes" id="UP001597519"/>
    </source>
</evidence>
<dbReference type="Proteomes" id="UP001597519">
    <property type="component" value="Unassembled WGS sequence"/>
</dbReference>
<keyword evidence="4 6" id="KW-0732">Signal</keyword>
<protein>
    <submittedName>
        <fullName evidence="8">ABC transporter substrate-binding protein</fullName>
    </submittedName>
</protein>
<evidence type="ECO:0000259" key="7">
    <source>
        <dbReference type="PROSITE" id="PS50983"/>
    </source>
</evidence>
<evidence type="ECO:0000313" key="8">
    <source>
        <dbReference type="EMBL" id="MFD2831013.1"/>
    </source>
</evidence>
<dbReference type="InterPro" id="IPR002491">
    <property type="entry name" value="ABC_transptr_periplasmic_BD"/>
</dbReference>
<evidence type="ECO:0000256" key="4">
    <source>
        <dbReference type="ARBA" id="ARBA00022729"/>
    </source>
</evidence>